<feature type="region of interest" description="Disordered" evidence="1">
    <location>
        <begin position="28"/>
        <end position="60"/>
    </location>
</feature>
<evidence type="ECO:0000313" key="2">
    <source>
        <dbReference type="EMBL" id="SVB75376.1"/>
    </source>
</evidence>
<reference evidence="2" key="1">
    <citation type="submission" date="2018-05" db="EMBL/GenBank/DDBJ databases">
        <authorList>
            <person name="Lanie J.A."/>
            <person name="Ng W.-L."/>
            <person name="Kazmierczak K.M."/>
            <person name="Andrzejewski T.M."/>
            <person name="Davidsen T.M."/>
            <person name="Wayne K.J."/>
            <person name="Tettelin H."/>
            <person name="Glass J.I."/>
            <person name="Rusch D."/>
            <person name="Podicherti R."/>
            <person name="Tsui H.-C.T."/>
            <person name="Winkler M.E."/>
        </authorList>
    </citation>
    <scope>NUCLEOTIDE SEQUENCE</scope>
</reference>
<dbReference type="AlphaFoldDB" id="A0A382GJP7"/>
<evidence type="ECO:0000256" key="1">
    <source>
        <dbReference type="SAM" id="MobiDB-lite"/>
    </source>
</evidence>
<name>A0A382GJP7_9ZZZZ</name>
<feature type="compositionally biased region" description="Basic and acidic residues" evidence="1">
    <location>
        <begin position="36"/>
        <end position="45"/>
    </location>
</feature>
<dbReference type="EMBL" id="UINC01055929">
    <property type="protein sequence ID" value="SVB75376.1"/>
    <property type="molecule type" value="Genomic_DNA"/>
</dbReference>
<protein>
    <submittedName>
        <fullName evidence="2">Uncharacterized protein</fullName>
    </submittedName>
</protein>
<proteinExistence type="predicted"/>
<organism evidence="2">
    <name type="scientific">marine metagenome</name>
    <dbReference type="NCBI Taxonomy" id="408172"/>
    <lineage>
        <taxon>unclassified sequences</taxon>
        <taxon>metagenomes</taxon>
        <taxon>ecological metagenomes</taxon>
    </lineage>
</organism>
<accession>A0A382GJP7</accession>
<gene>
    <name evidence="2" type="ORF">METZ01_LOCUS228230</name>
</gene>
<sequence length="60" mass="6238">MFVSSVGLCADVNAKSVVGNTPLDDAISLNPNNRKNKAESADLLRKHGGKTGAELKAEGK</sequence>